<evidence type="ECO:0000256" key="1">
    <source>
        <dbReference type="SAM" id="Phobius"/>
    </source>
</evidence>
<protein>
    <submittedName>
        <fullName evidence="2">Uncharacterized protein</fullName>
    </submittedName>
</protein>
<keyword evidence="1" id="KW-0812">Transmembrane</keyword>
<feature type="transmembrane region" description="Helical" evidence="1">
    <location>
        <begin position="43"/>
        <end position="66"/>
    </location>
</feature>
<sequence length="77" mass="8589">MMFEHTVLPGATLSMSSTSQFKLSLLLSIISVMALPFSGISSLWFSTSLAAFFFFFFFLGSFFWACSNNSFSSCFFS</sequence>
<accession>A0A224Y4S6</accession>
<organism evidence="2">
    <name type="scientific">Panstrongylus lignarius</name>
    <dbReference type="NCBI Taxonomy" id="156445"/>
    <lineage>
        <taxon>Eukaryota</taxon>
        <taxon>Metazoa</taxon>
        <taxon>Ecdysozoa</taxon>
        <taxon>Arthropoda</taxon>
        <taxon>Hexapoda</taxon>
        <taxon>Insecta</taxon>
        <taxon>Pterygota</taxon>
        <taxon>Neoptera</taxon>
        <taxon>Paraneoptera</taxon>
        <taxon>Hemiptera</taxon>
        <taxon>Heteroptera</taxon>
        <taxon>Panheteroptera</taxon>
        <taxon>Cimicomorpha</taxon>
        <taxon>Reduviidae</taxon>
        <taxon>Triatominae</taxon>
        <taxon>Panstrongylus</taxon>
    </lineage>
</organism>
<reference evidence="2" key="1">
    <citation type="journal article" date="2018" name="PLoS Negl. Trop. Dis.">
        <title>An insight into the salivary gland and fat body transcriptome of Panstrongylus lignarius (Hemiptera: Heteroptera), the main vector of Chagas disease in Peru.</title>
        <authorList>
            <person name="Nevoa J.C."/>
            <person name="Mendes M.T."/>
            <person name="da Silva M.V."/>
            <person name="Soares S.C."/>
            <person name="Oliveira C.J.F."/>
            <person name="Ribeiro J.M.C."/>
        </authorList>
    </citation>
    <scope>NUCLEOTIDE SEQUENCE</scope>
</reference>
<keyword evidence="1" id="KW-1133">Transmembrane helix</keyword>
<dbReference type="AlphaFoldDB" id="A0A224Y4S6"/>
<evidence type="ECO:0000313" key="2">
    <source>
        <dbReference type="EMBL" id="JAW15703.1"/>
    </source>
</evidence>
<proteinExistence type="predicted"/>
<keyword evidence="1" id="KW-0472">Membrane</keyword>
<name>A0A224Y4S6_9HEMI</name>
<dbReference type="EMBL" id="GFTR01000723">
    <property type="protein sequence ID" value="JAW15703.1"/>
    <property type="molecule type" value="Transcribed_RNA"/>
</dbReference>
<feature type="transmembrane region" description="Helical" evidence="1">
    <location>
        <begin position="21"/>
        <end position="37"/>
    </location>
</feature>